<dbReference type="PANTHER" id="PTHR21600:SF87">
    <property type="entry name" value="RNA PSEUDOURIDYLATE SYNTHASE DOMAIN-CONTAINING PROTEIN 1"/>
    <property type="match status" value="1"/>
</dbReference>
<evidence type="ECO:0000256" key="1">
    <source>
        <dbReference type="ARBA" id="ARBA00010876"/>
    </source>
</evidence>
<sequence length="399" mass="47019">MTIYQIFRMPKFTVVAMLFFRFICFKMLSHSFGSPPDRVISSWKLSFLVSNFALAVEIFILRLYVLIVWNIIVLYQLLLKRRDCWIRINDLRVVHEEQGFVVINKHPELLINCTNPWVNCLTLQMQLFYNRPQYVNWKLKNMFHFVHRLDCPTSGLICIAYDTKVASMIRRAFEKREVTKYYLAIVWGYVGSLCDINPSFVKHESKFVHHVHMPIGSFRYIWPDTGRKQKITVPNTHPECYRPRESLTTIIVLGYGKLMGEPATRVLLIPKTGRRHQLRVHCAVGLGHPIAGDITYVRRPFDHPNITYIHDIYAMHDVNLDYKLKHMMLHAYSMKIKLQIKNNKADNMISHQLPKMKEYQFHTDDNPFFDVNDAYLWEKDEESKGIVMATIMDTLEGCI</sequence>
<dbReference type="Pfam" id="PF00849">
    <property type="entry name" value="PseudoU_synth_2"/>
    <property type="match status" value="1"/>
</dbReference>
<dbReference type="Proteomes" id="UP000311919">
    <property type="component" value="Unassembled WGS sequence"/>
</dbReference>
<evidence type="ECO:0000259" key="3">
    <source>
        <dbReference type="Pfam" id="PF00849"/>
    </source>
</evidence>
<keyword evidence="2" id="KW-0812">Transmembrane</keyword>
<dbReference type="EMBL" id="SKCS01000539">
    <property type="protein sequence ID" value="TNN05363.1"/>
    <property type="molecule type" value="Genomic_DNA"/>
</dbReference>
<dbReference type="InterPro" id="IPR020103">
    <property type="entry name" value="PsdUridine_synth_cat_dom_sf"/>
</dbReference>
<feature type="transmembrane region" description="Helical" evidence="2">
    <location>
        <begin position="12"/>
        <end position="32"/>
    </location>
</feature>
<dbReference type="Gene3D" id="3.30.2350.10">
    <property type="entry name" value="Pseudouridine synthase"/>
    <property type="match status" value="1"/>
</dbReference>
<dbReference type="OrthoDB" id="418349at2759"/>
<comment type="similarity">
    <text evidence="1">Belongs to the pseudouridine synthase RluA family.</text>
</comment>
<dbReference type="AlphaFoldDB" id="A0A4Z2CM62"/>
<protein>
    <submittedName>
        <fullName evidence="4">RNA pseudouridylate synthase domain-containing protein isoform 2</fullName>
    </submittedName>
</protein>
<dbReference type="GO" id="GO:0000455">
    <property type="term" value="P:enzyme-directed rRNA pseudouridine synthesis"/>
    <property type="evidence" value="ECO:0007669"/>
    <property type="project" value="TreeGrafter"/>
</dbReference>
<proteinExistence type="inferred from homology"/>
<accession>A0A4Z2CM62</accession>
<feature type="transmembrane region" description="Helical" evidence="2">
    <location>
        <begin position="52"/>
        <end position="78"/>
    </location>
</feature>
<dbReference type="InterPro" id="IPR006145">
    <property type="entry name" value="PsdUridine_synth_RsuA/RluA"/>
</dbReference>
<keyword evidence="2" id="KW-1133">Transmembrane helix</keyword>
<dbReference type="SUPFAM" id="SSF55120">
    <property type="entry name" value="Pseudouridine synthase"/>
    <property type="match status" value="1"/>
</dbReference>
<gene>
    <name evidence="4" type="ORF">EWB00_009297</name>
</gene>
<dbReference type="GO" id="GO:0009982">
    <property type="term" value="F:pseudouridine synthase activity"/>
    <property type="evidence" value="ECO:0007669"/>
    <property type="project" value="InterPro"/>
</dbReference>
<comment type="caution">
    <text evidence="4">The sequence shown here is derived from an EMBL/GenBank/DDBJ whole genome shotgun (WGS) entry which is preliminary data.</text>
</comment>
<evidence type="ECO:0000313" key="5">
    <source>
        <dbReference type="Proteomes" id="UP000311919"/>
    </source>
</evidence>
<dbReference type="PANTHER" id="PTHR21600">
    <property type="entry name" value="MITOCHONDRIAL RNA PSEUDOURIDINE SYNTHASE"/>
    <property type="match status" value="1"/>
</dbReference>
<keyword evidence="2" id="KW-0472">Membrane</keyword>
<dbReference type="CDD" id="cd02869">
    <property type="entry name" value="PseudoU_synth_RluA_like"/>
    <property type="match status" value="1"/>
</dbReference>
<evidence type="ECO:0000256" key="2">
    <source>
        <dbReference type="SAM" id="Phobius"/>
    </source>
</evidence>
<dbReference type="GO" id="GO:0003723">
    <property type="term" value="F:RNA binding"/>
    <property type="evidence" value="ECO:0007669"/>
    <property type="project" value="InterPro"/>
</dbReference>
<feature type="domain" description="Pseudouridine synthase RsuA/RluA-like" evidence="3">
    <location>
        <begin position="100"/>
        <end position="283"/>
    </location>
</feature>
<evidence type="ECO:0000313" key="4">
    <source>
        <dbReference type="EMBL" id="TNN05363.1"/>
    </source>
</evidence>
<keyword evidence="5" id="KW-1185">Reference proteome</keyword>
<dbReference type="STRING" id="6182.A0A4Z2CM62"/>
<reference evidence="4 5" key="1">
    <citation type="submission" date="2019-03" db="EMBL/GenBank/DDBJ databases">
        <title>An improved genome assembly of the fluke Schistosoma japonicum.</title>
        <authorList>
            <person name="Hu W."/>
            <person name="Luo F."/>
            <person name="Yin M."/>
            <person name="Mo X."/>
            <person name="Sun C."/>
            <person name="Wu Q."/>
            <person name="Zhu B."/>
            <person name="Xiang M."/>
            <person name="Wang J."/>
            <person name="Wang Y."/>
            <person name="Zhang T."/>
            <person name="Xu B."/>
            <person name="Zheng H."/>
            <person name="Feng Z."/>
        </authorList>
    </citation>
    <scope>NUCLEOTIDE SEQUENCE [LARGE SCALE GENOMIC DNA]</scope>
    <source>
        <strain evidence="4">HuSjv2</strain>
        <tissue evidence="4">Worms</tissue>
    </source>
</reference>
<name>A0A4Z2CM62_SCHJA</name>
<dbReference type="InterPro" id="IPR050188">
    <property type="entry name" value="RluA_PseudoU_synthase"/>
</dbReference>
<organism evidence="4 5">
    <name type="scientific">Schistosoma japonicum</name>
    <name type="common">Blood fluke</name>
    <dbReference type="NCBI Taxonomy" id="6182"/>
    <lineage>
        <taxon>Eukaryota</taxon>
        <taxon>Metazoa</taxon>
        <taxon>Spiralia</taxon>
        <taxon>Lophotrochozoa</taxon>
        <taxon>Platyhelminthes</taxon>
        <taxon>Trematoda</taxon>
        <taxon>Digenea</taxon>
        <taxon>Strigeidida</taxon>
        <taxon>Schistosomatoidea</taxon>
        <taxon>Schistosomatidae</taxon>
        <taxon>Schistosoma</taxon>
    </lineage>
</organism>